<name>A0A917BPL2_9ACTN</name>
<keyword evidence="2" id="KW-1185">Reference proteome</keyword>
<dbReference type="AlphaFoldDB" id="A0A917BPL2"/>
<reference evidence="1" key="1">
    <citation type="journal article" date="2014" name="Int. J. Syst. Evol. Microbiol.">
        <title>Complete genome sequence of Corynebacterium casei LMG S-19264T (=DSM 44701T), isolated from a smear-ripened cheese.</title>
        <authorList>
            <consortium name="US DOE Joint Genome Institute (JGI-PGF)"/>
            <person name="Walter F."/>
            <person name="Albersmeier A."/>
            <person name="Kalinowski J."/>
            <person name="Ruckert C."/>
        </authorList>
    </citation>
    <scope>NUCLEOTIDE SEQUENCE</scope>
    <source>
        <strain evidence="1">CGMCC 1.16067</strain>
    </source>
</reference>
<evidence type="ECO:0008006" key="3">
    <source>
        <dbReference type="Google" id="ProtNLM"/>
    </source>
</evidence>
<organism evidence="1 2">
    <name type="scientific">Marmoricola endophyticus</name>
    <dbReference type="NCBI Taxonomy" id="2040280"/>
    <lineage>
        <taxon>Bacteria</taxon>
        <taxon>Bacillati</taxon>
        <taxon>Actinomycetota</taxon>
        <taxon>Actinomycetes</taxon>
        <taxon>Propionibacteriales</taxon>
        <taxon>Nocardioidaceae</taxon>
        <taxon>Marmoricola</taxon>
    </lineage>
</organism>
<proteinExistence type="predicted"/>
<sequence length="156" mass="16238">MDQSKVRRKLGDRLGDRLGAEEEILLCEPFGLKVSRSSVAASTAAAFAIGVGAALVTGGSAVAGVVLPAGWCVVTDQRMLVFTKVTGLFRNPFGTALFEAPVAALTLDGPTGKLNTVTVRDRGEGTELLQVKSGVSSRRTRALVDAVASVQQRPPS</sequence>
<evidence type="ECO:0000313" key="1">
    <source>
        <dbReference type="EMBL" id="GGF52105.1"/>
    </source>
</evidence>
<reference evidence="1" key="2">
    <citation type="submission" date="2020-09" db="EMBL/GenBank/DDBJ databases">
        <authorList>
            <person name="Sun Q."/>
            <person name="Zhou Y."/>
        </authorList>
    </citation>
    <scope>NUCLEOTIDE SEQUENCE</scope>
    <source>
        <strain evidence="1">CGMCC 1.16067</strain>
    </source>
</reference>
<comment type="caution">
    <text evidence="1">The sequence shown here is derived from an EMBL/GenBank/DDBJ whole genome shotgun (WGS) entry which is preliminary data.</text>
</comment>
<dbReference type="Proteomes" id="UP000649179">
    <property type="component" value="Unassembled WGS sequence"/>
</dbReference>
<accession>A0A917BPL2</accession>
<protein>
    <recommendedName>
        <fullName evidence="3">PH domain-containing protein</fullName>
    </recommendedName>
</protein>
<evidence type="ECO:0000313" key="2">
    <source>
        <dbReference type="Proteomes" id="UP000649179"/>
    </source>
</evidence>
<gene>
    <name evidence="1" type="ORF">GCM10011519_27640</name>
</gene>
<dbReference type="RefSeq" id="WP_188780300.1">
    <property type="nucleotide sequence ID" value="NZ_BMKQ01000001.1"/>
</dbReference>
<dbReference type="EMBL" id="BMKQ01000001">
    <property type="protein sequence ID" value="GGF52105.1"/>
    <property type="molecule type" value="Genomic_DNA"/>
</dbReference>